<protein>
    <submittedName>
        <fullName evidence="1 3">Uncharacterized protein</fullName>
    </submittedName>
</protein>
<dbReference type="AlphaFoldDB" id="A0A158PE36"/>
<evidence type="ECO:0000313" key="3">
    <source>
        <dbReference type="WBParaSite" id="ACOC_0000144901-mRNA-1"/>
    </source>
</evidence>
<dbReference type="Proteomes" id="UP000267027">
    <property type="component" value="Unassembled WGS sequence"/>
</dbReference>
<evidence type="ECO:0000313" key="1">
    <source>
        <dbReference type="EMBL" id="VDM53035.1"/>
    </source>
</evidence>
<proteinExistence type="predicted"/>
<reference evidence="1 2" key="2">
    <citation type="submission" date="2018-11" db="EMBL/GenBank/DDBJ databases">
        <authorList>
            <consortium name="Pathogen Informatics"/>
        </authorList>
    </citation>
    <scope>NUCLEOTIDE SEQUENCE [LARGE SCALE GENOMIC DNA]</scope>
    <source>
        <strain evidence="1 2">Costa Rica</strain>
    </source>
</reference>
<dbReference type="EMBL" id="UYYA01000216">
    <property type="protein sequence ID" value="VDM53035.1"/>
    <property type="molecule type" value="Genomic_DNA"/>
</dbReference>
<gene>
    <name evidence="1" type="ORF">ACOC_LOCUS1450</name>
</gene>
<sequence length="282" mass="31240">MNFLHREGKAALNVHQPKKYLKLSLLDKDSDDVPAELDGARLCTATAALARSSAASQSTATIHAIPGDPATAPTTGIPCKEIKAFEIEFVSFFHRINVIEFKVQMQRFPPQRFAPGPPPAPFHQRPQVQVSNSVPNKSQVPQKFEPRLEIQQRAIDFLNPRNAQIRVPPPPARFIPHLADIYGKPMPDRPYSPSKFAFNSSITSEPLPDVLYEGDEKNVNGIHVSYIEDIGKTSPVKKFGRVLKPQPNVSNKEEQLRVSGRRTTSDDGSFVCCSTVIGHEVS</sequence>
<accession>A0A158PE36</accession>
<reference evidence="3" key="1">
    <citation type="submission" date="2016-04" db="UniProtKB">
        <authorList>
            <consortium name="WormBaseParasite"/>
        </authorList>
    </citation>
    <scope>IDENTIFICATION</scope>
</reference>
<organism evidence="3">
    <name type="scientific">Angiostrongylus costaricensis</name>
    <name type="common">Nematode worm</name>
    <dbReference type="NCBI Taxonomy" id="334426"/>
    <lineage>
        <taxon>Eukaryota</taxon>
        <taxon>Metazoa</taxon>
        <taxon>Ecdysozoa</taxon>
        <taxon>Nematoda</taxon>
        <taxon>Chromadorea</taxon>
        <taxon>Rhabditida</taxon>
        <taxon>Rhabditina</taxon>
        <taxon>Rhabditomorpha</taxon>
        <taxon>Strongyloidea</taxon>
        <taxon>Metastrongylidae</taxon>
        <taxon>Angiostrongylus</taxon>
    </lineage>
</organism>
<dbReference type="WBParaSite" id="ACOC_0000144901-mRNA-1">
    <property type="protein sequence ID" value="ACOC_0000144901-mRNA-1"/>
    <property type="gene ID" value="ACOC_0000144901"/>
</dbReference>
<keyword evidence="2" id="KW-1185">Reference proteome</keyword>
<name>A0A158PE36_ANGCS</name>
<evidence type="ECO:0000313" key="2">
    <source>
        <dbReference type="Proteomes" id="UP000267027"/>
    </source>
</evidence>